<name>A0A6L3SWS8_9HYPH</name>
<proteinExistence type="predicted"/>
<organism evidence="1 2">
    <name type="scientific">Methylobacterium soli</name>
    <dbReference type="NCBI Taxonomy" id="553447"/>
    <lineage>
        <taxon>Bacteria</taxon>
        <taxon>Pseudomonadati</taxon>
        <taxon>Pseudomonadota</taxon>
        <taxon>Alphaproteobacteria</taxon>
        <taxon>Hyphomicrobiales</taxon>
        <taxon>Methylobacteriaceae</taxon>
        <taxon>Methylobacterium</taxon>
    </lineage>
</organism>
<reference evidence="1 2" key="1">
    <citation type="submission" date="2019-09" db="EMBL/GenBank/DDBJ databases">
        <title>YIM 48816 draft genome.</title>
        <authorList>
            <person name="Jiang L."/>
        </authorList>
    </citation>
    <scope>NUCLEOTIDE SEQUENCE [LARGE SCALE GENOMIC DNA]</scope>
    <source>
        <strain evidence="1 2">YIM 48816</strain>
    </source>
</reference>
<sequence>MSAVAELPRADGVEYIELVSGLLHFRCERLNGTMSTANCAGRAAIAEREKAEGRYSSCLFCPIGMVHSGREHPLRILRQAAAAAGATREVIGAADTPACCPRCGRGAFRIVHSAGVCVSCYNREREARIGRNAKGKAPITFKPLRTWRVGIVLNGERTYALVHGVQSESEAIKRLIKKYDGALGFHDEQPGTVAWDADANRFEYRTAAGEVLLEVEYDGLLSYMPVAELHPGEVPAQPRAATMRMTVHEAANWLKAANEEDDTLKTTWRAQSIVCRACGVSQVHARQLSGHVEARCPACEDSTALKQQPRRAPGAAPRAYALQRRSAVADFNY</sequence>
<keyword evidence="2" id="KW-1185">Reference proteome</keyword>
<evidence type="ECO:0000313" key="2">
    <source>
        <dbReference type="Proteomes" id="UP000474159"/>
    </source>
</evidence>
<dbReference type="EMBL" id="VZZK01000014">
    <property type="protein sequence ID" value="KAB1078370.1"/>
    <property type="molecule type" value="Genomic_DNA"/>
</dbReference>
<evidence type="ECO:0000313" key="1">
    <source>
        <dbReference type="EMBL" id="KAB1078370.1"/>
    </source>
</evidence>
<dbReference type="Proteomes" id="UP000474159">
    <property type="component" value="Unassembled WGS sequence"/>
</dbReference>
<comment type="caution">
    <text evidence="1">The sequence shown here is derived from an EMBL/GenBank/DDBJ whole genome shotgun (WGS) entry which is preliminary data.</text>
</comment>
<dbReference type="AlphaFoldDB" id="A0A6L3SWS8"/>
<dbReference type="OrthoDB" id="6877177at2"/>
<dbReference type="RefSeq" id="WP_151000990.1">
    <property type="nucleotide sequence ID" value="NZ_BPQY01000023.1"/>
</dbReference>
<protein>
    <submittedName>
        <fullName evidence="1">Uncharacterized protein</fullName>
    </submittedName>
</protein>
<gene>
    <name evidence="1" type="ORF">F6X53_14875</name>
</gene>
<accession>A0A6L3SWS8</accession>